<sequence>MELSGAFATSLSRRPLPELIAERIVAAIAAGVLTPGDRLPSEPQLAKQMSVGRGSLREALAKLQDAGVVEIVRGRGAFVREPAGDDSRLRFAVWSRSESSEVTQLLEARIGLESTAAGLACDRADPGDLEALGVACDEHEKAHRSGDLTAMVDTDERFHTALVDCAHNAVITDLYRTLVPGLKEFRQQLLSREGAERRSTHDHARIVAAVADKDHSAARRGVVAHLWPMYAEVVAAATGGDGVADYDGAEIFVD</sequence>
<organism evidence="5 6">
    <name type="scientific">Nocardia transvalensis</name>
    <dbReference type="NCBI Taxonomy" id="37333"/>
    <lineage>
        <taxon>Bacteria</taxon>
        <taxon>Bacillati</taxon>
        <taxon>Actinomycetota</taxon>
        <taxon>Actinomycetes</taxon>
        <taxon>Mycobacteriales</taxon>
        <taxon>Nocardiaceae</taxon>
        <taxon>Nocardia</taxon>
    </lineage>
</organism>
<dbReference type="SMART" id="SM00895">
    <property type="entry name" value="FCD"/>
    <property type="match status" value="1"/>
</dbReference>
<dbReference type="InterPro" id="IPR008920">
    <property type="entry name" value="TF_FadR/GntR_C"/>
</dbReference>
<evidence type="ECO:0000313" key="5">
    <source>
        <dbReference type="EMBL" id="MBB5915678.1"/>
    </source>
</evidence>
<dbReference type="PRINTS" id="PR00035">
    <property type="entry name" value="HTHGNTR"/>
</dbReference>
<dbReference type="InterPro" id="IPR036388">
    <property type="entry name" value="WH-like_DNA-bd_sf"/>
</dbReference>
<name>A0A7W9UJP6_9NOCA</name>
<gene>
    <name evidence="5" type="ORF">BJY24_004590</name>
</gene>
<dbReference type="InterPro" id="IPR036390">
    <property type="entry name" value="WH_DNA-bd_sf"/>
</dbReference>
<dbReference type="GO" id="GO:0003700">
    <property type="term" value="F:DNA-binding transcription factor activity"/>
    <property type="evidence" value="ECO:0007669"/>
    <property type="project" value="InterPro"/>
</dbReference>
<dbReference type="Pfam" id="PF07729">
    <property type="entry name" value="FCD"/>
    <property type="match status" value="1"/>
</dbReference>
<evidence type="ECO:0000256" key="2">
    <source>
        <dbReference type="ARBA" id="ARBA00023125"/>
    </source>
</evidence>
<evidence type="ECO:0000259" key="4">
    <source>
        <dbReference type="PROSITE" id="PS50949"/>
    </source>
</evidence>
<evidence type="ECO:0000313" key="6">
    <source>
        <dbReference type="Proteomes" id="UP000540412"/>
    </source>
</evidence>
<dbReference type="PROSITE" id="PS50949">
    <property type="entry name" value="HTH_GNTR"/>
    <property type="match status" value="1"/>
</dbReference>
<keyword evidence="3" id="KW-0804">Transcription</keyword>
<dbReference type="RefSeq" id="WP_051161849.1">
    <property type="nucleotide sequence ID" value="NZ_JACHIT010000002.1"/>
</dbReference>
<proteinExistence type="predicted"/>
<dbReference type="PANTHER" id="PTHR43537:SF5">
    <property type="entry name" value="UXU OPERON TRANSCRIPTIONAL REGULATOR"/>
    <property type="match status" value="1"/>
</dbReference>
<dbReference type="GO" id="GO:0003677">
    <property type="term" value="F:DNA binding"/>
    <property type="evidence" value="ECO:0007669"/>
    <property type="project" value="UniProtKB-KW"/>
</dbReference>
<dbReference type="InterPro" id="IPR000524">
    <property type="entry name" value="Tscrpt_reg_HTH_GntR"/>
</dbReference>
<dbReference type="EMBL" id="JACHIT010000002">
    <property type="protein sequence ID" value="MBB5915678.1"/>
    <property type="molecule type" value="Genomic_DNA"/>
</dbReference>
<dbReference type="Gene3D" id="1.20.120.530">
    <property type="entry name" value="GntR ligand-binding domain-like"/>
    <property type="match status" value="1"/>
</dbReference>
<dbReference type="SUPFAM" id="SSF48008">
    <property type="entry name" value="GntR ligand-binding domain-like"/>
    <property type="match status" value="1"/>
</dbReference>
<dbReference type="InterPro" id="IPR011711">
    <property type="entry name" value="GntR_C"/>
</dbReference>
<evidence type="ECO:0000256" key="3">
    <source>
        <dbReference type="ARBA" id="ARBA00023163"/>
    </source>
</evidence>
<dbReference type="Proteomes" id="UP000540412">
    <property type="component" value="Unassembled WGS sequence"/>
</dbReference>
<reference evidence="5 6" key="1">
    <citation type="submission" date="2020-08" db="EMBL/GenBank/DDBJ databases">
        <title>Sequencing the genomes of 1000 actinobacteria strains.</title>
        <authorList>
            <person name="Klenk H.-P."/>
        </authorList>
    </citation>
    <scope>NUCLEOTIDE SEQUENCE [LARGE SCALE GENOMIC DNA]</scope>
    <source>
        <strain evidence="5 6">DSM 43582</strain>
    </source>
</reference>
<keyword evidence="6" id="KW-1185">Reference proteome</keyword>
<dbReference type="SMART" id="SM00345">
    <property type="entry name" value="HTH_GNTR"/>
    <property type="match status" value="1"/>
</dbReference>
<keyword evidence="1" id="KW-0805">Transcription regulation</keyword>
<dbReference type="SUPFAM" id="SSF46785">
    <property type="entry name" value="Winged helix' DNA-binding domain"/>
    <property type="match status" value="1"/>
</dbReference>
<dbReference type="Gene3D" id="1.10.10.10">
    <property type="entry name" value="Winged helix-like DNA-binding domain superfamily/Winged helix DNA-binding domain"/>
    <property type="match status" value="1"/>
</dbReference>
<keyword evidence="5" id="KW-0670">Pyruvate</keyword>
<comment type="caution">
    <text evidence="5">The sequence shown here is derived from an EMBL/GenBank/DDBJ whole genome shotgun (WGS) entry which is preliminary data.</text>
</comment>
<feature type="domain" description="HTH gntR-type" evidence="4">
    <location>
        <begin position="14"/>
        <end position="82"/>
    </location>
</feature>
<evidence type="ECO:0000256" key="1">
    <source>
        <dbReference type="ARBA" id="ARBA00023015"/>
    </source>
</evidence>
<dbReference type="PANTHER" id="PTHR43537">
    <property type="entry name" value="TRANSCRIPTIONAL REGULATOR, GNTR FAMILY"/>
    <property type="match status" value="1"/>
</dbReference>
<dbReference type="AlphaFoldDB" id="A0A7W9UJP6"/>
<dbReference type="Pfam" id="PF00392">
    <property type="entry name" value="GntR"/>
    <property type="match status" value="1"/>
</dbReference>
<dbReference type="CDD" id="cd07377">
    <property type="entry name" value="WHTH_GntR"/>
    <property type="match status" value="1"/>
</dbReference>
<protein>
    <submittedName>
        <fullName evidence="5">GntR family transcriptional repressor for pyruvate dehydrogenase complex</fullName>
    </submittedName>
</protein>
<accession>A0A7W9UJP6</accession>
<keyword evidence="2" id="KW-0238">DNA-binding</keyword>